<feature type="non-terminal residue" evidence="3">
    <location>
        <position position="1"/>
    </location>
</feature>
<gene>
    <name evidence="3" type="ORF">SCHPADRAFT_814636</name>
</gene>
<dbReference type="STRING" id="27342.A0A0H2R6N5"/>
<feature type="compositionally biased region" description="Polar residues" evidence="2">
    <location>
        <begin position="125"/>
        <end position="139"/>
    </location>
</feature>
<reference evidence="3 4" key="1">
    <citation type="submission" date="2015-04" db="EMBL/GenBank/DDBJ databases">
        <title>Complete genome sequence of Schizopora paradoxa KUC8140, a cosmopolitan wood degrader in East Asia.</title>
        <authorList>
            <consortium name="DOE Joint Genome Institute"/>
            <person name="Min B."/>
            <person name="Park H."/>
            <person name="Jang Y."/>
            <person name="Kim J.-J."/>
            <person name="Kim K.H."/>
            <person name="Pangilinan J."/>
            <person name="Lipzen A."/>
            <person name="Riley R."/>
            <person name="Grigoriev I.V."/>
            <person name="Spatafora J.W."/>
            <person name="Choi I.-G."/>
        </authorList>
    </citation>
    <scope>NUCLEOTIDE SEQUENCE [LARGE SCALE GENOMIC DNA]</scope>
    <source>
        <strain evidence="3 4">KUC8140</strain>
    </source>
</reference>
<feature type="compositionally biased region" description="Basic and acidic residues" evidence="2">
    <location>
        <begin position="85"/>
        <end position="97"/>
    </location>
</feature>
<dbReference type="AlphaFoldDB" id="A0A0H2R6N5"/>
<keyword evidence="1" id="KW-0175">Coiled coil</keyword>
<accession>A0A0H2R6N5</accession>
<evidence type="ECO:0000313" key="4">
    <source>
        <dbReference type="Proteomes" id="UP000053477"/>
    </source>
</evidence>
<proteinExistence type="predicted"/>
<name>A0A0H2R6N5_9AGAM</name>
<feature type="compositionally biased region" description="Polar residues" evidence="2">
    <location>
        <begin position="153"/>
        <end position="162"/>
    </location>
</feature>
<evidence type="ECO:0000256" key="1">
    <source>
        <dbReference type="SAM" id="Coils"/>
    </source>
</evidence>
<feature type="region of interest" description="Disordered" evidence="2">
    <location>
        <begin position="70"/>
        <end position="162"/>
    </location>
</feature>
<organism evidence="3 4">
    <name type="scientific">Schizopora paradoxa</name>
    <dbReference type="NCBI Taxonomy" id="27342"/>
    <lineage>
        <taxon>Eukaryota</taxon>
        <taxon>Fungi</taxon>
        <taxon>Dikarya</taxon>
        <taxon>Basidiomycota</taxon>
        <taxon>Agaricomycotina</taxon>
        <taxon>Agaricomycetes</taxon>
        <taxon>Hymenochaetales</taxon>
        <taxon>Schizoporaceae</taxon>
        <taxon>Schizopora</taxon>
    </lineage>
</organism>
<sequence length="231" mass="25911">HARRPSATPAELAALADQNAELLTKMQDLEYEAARAEQTGKRRLKGLEKEIQGLKDELDHTRSASARLEETLREQGRLTKGGKPKVREMRARTRPWEVQEENSLEDPKDFAPAAPWVSPRRTSIRKQMSCSTINSNFQSDAEDGLDVNDHESSPSVSLSTNHLPASRSFPTLGHSVREQALVSQLLAKVHELEEANAQLASEHQEANRRLLDAQTESEGVKRLCEFIKDEI</sequence>
<keyword evidence="4" id="KW-1185">Reference proteome</keyword>
<evidence type="ECO:0000256" key="2">
    <source>
        <dbReference type="SAM" id="MobiDB-lite"/>
    </source>
</evidence>
<dbReference type="InParanoid" id="A0A0H2R6N5"/>
<protein>
    <submittedName>
        <fullName evidence="3">Uncharacterized protein</fullName>
    </submittedName>
</protein>
<dbReference type="EMBL" id="KQ086135">
    <property type="protein sequence ID" value="KLO07504.1"/>
    <property type="molecule type" value="Genomic_DNA"/>
</dbReference>
<evidence type="ECO:0000313" key="3">
    <source>
        <dbReference type="EMBL" id="KLO07504.1"/>
    </source>
</evidence>
<dbReference type="OrthoDB" id="9451547at2759"/>
<feature type="non-terminal residue" evidence="3">
    <location>
        <position position="231"/>
    </location>
</feature>
<feature type="coiled-coil region" evidence="1">
    <location>
        <begin position="182"/>
        <end position="216"/>
    </location>
</feature>
<dbReference type="Proteomes" id="UP000053477">
    <property type="component" value="Unassembled WGS sequence"/>
</dbReference>